<dbReference type="RefSeq" id="WP_114769369.1">
    <property type="nucleotide sequence ID" value="NZ_QQBB01000002.1"/>
</dbReference>
<evidence type="ECO:0000256" key="1">
    <source>
        <dbReference type="ARBA" id="ARBA00004651"/>
    </source>
</evidence>
<keyword evidence="5 8" id="KW-1133">Transmembrane helix</keyword>
<feature type="transmembrane region" description="Helical" evidence="8">
    <location>
        <begin position="23"/>
        <end position="51"/>
    </location>
</feature>
<keyword evidence="4 7" id="KW-0812">Transmembrane</keyword>
<reference evidence="10 11" key="1">
    <citation type="submission" date="2018-07" db="EMBL/GenBank/DDBJ databases">
        <title>Genomic Encyclopedia of Type Strains, Phase IV (KMG-IV): sequencing the most valuable type-strain genomes for metagenomic binning, comparative biology and taxonomic classification.</title>
        <authorList>
            <person name="Goeker M."/>
        </authorList>
    </citation>
    <scope>NUCLEOTIDE SEQUENCE [LARGE SCALE GENOMIC DNA]</scope>
    <source>
        <strain evidence="10 11">DSM 14364</strain>
    </source>
</reference>
<evidence type="ECO:0000256" key="5">
    <source>
        <dbReference type="ARBA" id="ARBA00022989"/>
    </source>
</evidence>
<dbReference type="GO" id="GO:0005886">
    <property type="term" value="C:plasma membrane"/>
    <property type="evidence" value="ECO:0007669"/>
    <property type="project" value="UniProtKB-SubCell"/>
</dbReference>
<name>A0A370HRP1_9HYPH</name>
<dbReference type="PROSITE" id="PS50253">
    <property type="entry name" value="COX3"/>
    <property type="match status" value="1"/>
</dbReference>
<evidence type="ECO:0000256" key="6">
    <source>
        <dbReference type="ARBA" id="ARBA00023136"/>
    </source>
</evidence>
<dbReference type="Pfam" id="PF00510">
    <property type="entry name" value="COX3"/>
    <property type="match status" value="1"/>
</dbReference>
<dbReference type="OrthoDB" id="7470475at2"/>
<accession>A0A370HRP1</accession>
<comment type="subcellular location">
    <subcellularLocation>
        <location evidence="1 7">Cell membrane</location>
        <topology evidence="1 7">Multi-pass membrane protein</topology>
    </subcellularLocation>
</comment>
<keyword evidence="6 8" id="KW-0472">Membrane</keyword>
<gene>
    <name evidence="10" type="ORF">DES45_102608</name>
</gene>
<dbReference type="PANTHER" id="PTHR11403:SF2">
    <property type="entry name" value="CYTOCHROME BO(3) UBIQUINOL OXIDASE SUBUNIT 3"/>
    <property type="match status" value="1"/>
</dbReference>
<feature type="transmembrane region" description="Helical" evidence="8">
    <location>
        <begin position="63"/>
        <end position="80"/>
    </location>
</feature>
<feature type="transmembrane region" description="Helical" evidence="8">
    <location>
        <begin position="100"/>
        <end position="121"/>
    </location>
</feature>
<feature type="transmembrane region" description="Helical" evidence="8">
    <location>
        <begin position="133"/>
        <end position="157"/>
    </location>
</feature>
<feature type="domain" description="Heme-copper oxidase subunit III family profile" evidence="9">
    <location>
        <begin position="1"/>
        <end position="198"/>
    </location>
</feature>
<evidence type="ECO:0000256" key="7">
    <source>
        <dbReference type="RuleBase" id="RU003376"/>
    </source>
</evidence>
<evidence type="ECO:0000259" key="9">
    <source>
        <dbReference type="PROSITE" id="PS50253"/>
    </source>
</evidence>
<dbReference type="InterPro" id="IPR013833">
    <property type="entry name" value="Cyt_c_oxidase_su3_a-hlx"/>
</dbReference>
<dbReference type="Proteomes" id="UP000254925">
    <property type="component" value="Unassembled WGS sequence"/>
</dbReference>
<dbReference type="GO" id="GO:0019646">
    <property type="term" value="P:aerobic electron transport chain"/>
    <property type="evidence" value="ECO:0007669"/>
    <property type="project" value="InterPro"/>
</dbReference>
<dbReference type="GO" id="GO:0004129">
    <property type="term" value="F:cytochrome-c oxidase activity"/>
    <property type="evidence" value="ECO:0007669"/>
    <property type="project" value="InterPro"/>
</dbReference>
<keyword evidence="3" id="KW-1003">Cell membrane</keyword>
<organism evidence="10 11">
    <name type="scientific">Microvirga subterranea</name>
    <dbReference type="NCBI Taxonomy" id="186651"/>
    <lineage>
        <taxon>Bacteria</taxon>
        <taxon>Pseudomonadati</taxon>
        <taxon>Pseudomonadota</taxon>
        <taxon>Alphaproteobacteria</taxon>
        <taxon>Hyphomicrobiales</taxon>
        <taxon>Methylobacteriaceae</taxon>
        <taxon>Microvirga</taxon>
    </lineage>
</organism>
<proteinExistence type="inferred from homology"/>
<evidence type="ECO:0000256" key="8">
    <source>
        <dbReference type="SAM" id="Phobius"/>
    </source>
</evidence>
<protein>
    <submittedName>
        <fullName evidence="10">Heme/copper-type cytochrome/quinol oxidase subunit 3</fullName>
    </submittedName>
</protein>
<dbReference type="AlphaFoldDB" id="A0A370HRP1"/>
<keyword evidence="11" id="KW-1185">Reference proteome</keyword>
<dbReference type="EMBL" id="QQBB01000002">
    <property type="protein sequence ID" value="RDI61213.1"/>
    <property type="molecule type" value="Genomic_DNA"/>
</dbReference>
<dbReference type="InterPro" id="IPR000298">
    <property type="entry name" value="Cyt_c_oxidase-like_su3"/>
</dbReference>
<dbReference type="InterPro" id="IPR035973">
    <property type="entry name" value="Cyt_c_oxidase_su3-like_sf"/>
</dbReference>
<dbReference type="Gene3D" id="1.20.120.80">
    <property type="entry name" value="Cytochrome c oxidase, subunit III, four-helix bundle"/>
    <property type="match status" value="1"/>
</dbReference>
<dbReference type="PANTHER" id="PTHR11403">
    <property type="entry name" value="CYTOCHROME C OXIDASE SUBUNIT III"/>
    <property type="match status" value="1"/>
</dbReference>
<evidence type="ECO:0000256" key="3">
    <source>
        <dbReference type="ARBA" id="ARBA00022475"/>
    </source>
</evidence>
<evidence type="ECO:0000313" key="10">
    <source>
        <dbReference type="EMBL" id="RDI61213.1"/>
    </source>
</evidence>
<dbReference type="InterPro" id="IPR024791">
    <property type="entry name" value="Cyt_c/ubiquinol_Oxase_su3"/>
</dbReference>
<evidence type="ECO:0000313" key="11">
    <source>
        <dbReference type="Proteomes" id="UP000254925"/>
    </source>
</evidence>
<comment type="similarity">
    <text evidence="2 7">Belongs to the cytochrome c oxidase subunit 3 family.</text>
</comment>
<feature type="transmembrane region" description="Helical" evidence="8">
    <location>
        <begin position="177"/>
        <end position="196"/>
    </location>
</feature>
<evidence type="ECO:0000256" key="2">
    <source>
        <dbReference type="ARBA" id="ARBA00010581"/>
    </source>
</evidence>
<evidence type="ECO:0000256" key="4">
    <source>
        <dbReference type="ARBA" id="ARBA00022692"/>
    </source>
</evidence>
<sequence>MRQRPVLDVSGLPEYGYGARSPVWWGTVGFCVLEGMGFLIVIGGYLYLAFLNQQWPLSAPPGSLLWSSILTVLAVVSVWPNWLAKQNGEHENLLKVRRDLVVMSLIGLVLIVLRIFELGALHVRWDQNAYGSMVWMLLGLHTAHIVTDVIDTIVLTVLMFTRHGHGKRFSDVSDNAFYWNFVVLSWLPIYVLLYWAPRL</sequence>
<dbReference type="SUPFAM" id="SSF81452">
    <property type="entry name" value="Cytochrome c oxidase subunit III-like"/>
    <property type="match status" value="1"/>
</dbReference>
<comment type="caution">
    <text evidence="10">The sequence shown here is derived from an EMBL/GenBank/DDBJ whole genome shotgun (WGS) entry which is preliminary data.</text>
</comment>